<evidence type="ECO:0000313" key="3">
    <source>
        <dbReference type="Proteomes" id="UP001195483"/>
    </source>
</evidence>
<dbReference type="AlphaFoldDB" id="A0AAE0RVK0"/>
<dbReference type="EMBL" id="JAEAOA010000907">
    <property type="protein sequence ID" value="KAK3580338.1"/>
    <property type="molecule type" value="Genomic_DNA"/>
</dbReference>
<reference evidence="2" key="2">
    <citation type="journal article" date="2021" name="Genome Biol. Evol.">
        <title>Developing a high-quality reference genome for a parasitic bivalve with doubly uniparental inheritance (Bivalvia: Unionida).</title>
        <authorList>
            <person name="Smith C.H."/>
        </authorList>
    </citation>
    <scope>NUCLEOTIDE SEQUENCE</scope>
    <source>
        <strain evidence="2">CHS0354</strain>
        <tissue evidence="2">Mantle</tissue>
    </source>
</reference>
<evidence type="ECO:0000256" key="1">
    <source>
        <dbReference type="SAM" id="MobiDB-lite"/>
    </source>
</evidence>
<name>A0AAE0RVK0_9BIVA</name>
<feature type="region of interest" description="Disordered" evidence="1">
    <location>
        <begin position="1"/>
        <end position="48"/>
    </location>
</feature>
<reference evidence="2" key="1">
    <citation type="journal article" date="2021" name="Genome Biol. Evol.">
        <title>A High-Quality Reference Genome for a Parasitic Bivalve with Doubly Uniparental Inheritance (Bivalvia: Unionida).</title>
        <authorList>
            <person name="Smith C.H."/>
        </authorList>
    </citation>
    <scope>NUCLEOTIDE SEQUENCE</scope>
    <source>
        <strain evidence="2">CHS0354</strain>
    </source>
</reference>
<organism evidence="2 3">
    <name type="scientific">Potamilus streckersoni</name>
    <dbReference type="NCBI Taxonomy" id="2493646"/>
    <lineage>
        <taxon>Eukaryota</taxon>
        <taxon>Metazoa</taxon>
        <taxon>Spiralia</taxon>
        <taxon>Lophotrochozoa</taxon>
        <taxon>Mollusca</taxon>
        <taxon>Bivalvia</taxon>
        <taxon>Autobranchia</taxon>
        <taxon>Heteroconchia</taxon>
        <taxon>Palaeoheterodonta</taxon>
        <taxon>Unionida</taxon>
        <taxon>Unionoidea</taxon>
        <taxon>Unionidae</taxon>
        <taxon>Ambleminae</taxon>
        <taxon>Lampsilini</taxon>
        <taxon>Potamilus</taxon>
    </lineage>
</organism>
<proteinExistence type="predicted"/>
<protein>
    <submittedName>
        <fullName evidence="2">Uncharacterized protein</fullName>
    </submittedName>
</protein>
<dbReference type="Proteomes" id="UP001195483">
    <property type="component" value="Unassembled WGS sequence"/>
</dbReference>
<reference evidence="2" key="3">
    <citation type="submission" date="2023-05" db="EMBL/GenBank/DDBJ databases">
        <authorList>
            <person name="Smith C.H."/>
        </authorList>
    </citation>
    <scope>NUCLEOTIDE SEQUENCE</scope>
    <source>
        <strain evidence="2">CHS0354</strain>
        <tissue evidence="2">Mantle</tissue>
    </source>
</reference>
<comment type="caution">
    <text evidence="2">The sequence shown here is derived from an EMBL/GenBank/DDBJ whole genome shotgun (WGS) entry which is preliminary data.</text>
</comment>
<sequence length="129" mass="14285">MSVSKRESPLSNDFFPEAHGGTQNVVSKDFKSRNQTTRPMPKERTISAEAGMSYSSLCKDWGHIQAKCPKRKGLAHKAAVAIQSKGACASCTQVEPGSRLPTLEDFRIPLAQAAQNRRERNEFQKLKVP</sequence>
<accession>A0AAE0RVK0</accession>
<gene>
    <name evidence="2" type="ORF">CHS0354_014811</name>
</gene>
<keyword evidence="3" id="KW-1185">Reference proteome</keyword>
<evidence type="ECO:0000313" key="2">
    <source>
        <dbReference type="EMBL" id="KAK3580338.1"/>
    </source>
</evidence>